<dbReference type="eggNOG" id="ENOG502S32F">
    <property type="taxonomic scope" value="Eukaryota"/>
</dbReference>
<accession>W5MG73</accession>
<dbReference type="InterPro" id="IPR038942">
    <property type="entry name" value="TMEM52"/>
</dbReference>
<sequence length="183" mass="19808">IKTGLSHLRPFRLTVPAASVSQTTADRRCDGPSERCPNSGVDWSRLWYVWLILMVVSAMLVCGVIASCVRCCCRTRKPPSPTFAGHPFEVTVVSVENENTTQSISTVSSYSVIPHRPGSLLPLPFRPEAGTSTSPPPYNLYALEIAPPAYEEALKMPFDLYAAPHGNRKQGGPAGEGSPAERP</sequence>
<feature type="transmembrane region" description="Helical" evidence="2">
    <location>
        <begin position="47"/>
        <end position="69"/>
    </location>
</feature>
<dbReference type="HOGENOM" id="CLU_100623_1_0_1"/>
<reference evidence="3" key="3">
    <citation type="submission" date="2025-09" db="UniProtKB">
        <authorList>
            <consortium name="Ensembl"/>
        </authorList>
    </citation>
    <scope>IDENTIFICATION</scope>
</reference>
<dbReference type="Proteomes" id="UP000018468">
    <property type="component" value="Linkage group LG25"/>
</dbReference>
<dbReference type="AlphaFoldDB" id="W5MG73"/>
<dbReference type="GeneTree" id="ENSGT00730000111432"/>
<feature type="region of interest" description="Disordered" evidence="1">
    <location>
        <begin position="161"/>
        <end position="183"/>
    </location>
</feature>
<evidence type="ECO:0000313" key="4">
    <source>
        <dbReference type="Proteomes" id="UP000018468"/>
    </source>
</evidence>
<reference evidence="4" key="1">
    <citation type="submission" date="2011-12" db="EMBL/GenBank/DDBJ databases">
        <title>The Draft Genome of Lepisosteus oculatus.</title>
        <authorList>
            <consortium name="The Broad Institute Genome Assembly &amp; Analysis Group"/>
            <consortium name="Computational R&amp;D Group"/>
            <consortium name="and Sequencing Platform"/>
            <person name="Di Palma F."/>
            <person name="Alfoldi J."/>
            <person name="Johnson J."/>
            <person name="Berlin A."/>
            <person name="Gnerre S."/>
            <person name="Jaffe D."/>
            <person name="MacCallum I."/>
            <person name="Young S."/>
            <person name="Walker B.J."/>
            <person name="Lander E.S."/>
            <person name="Lindblad-Toh K."/>
        </authorList>
    </citation>
    <scope>NUCLEOTIDE SEQUENCE [LARGE SCALE GENOMIC DNA]</scope>
</reference>
<evidence type="ECO:0000313" key="3">
    <source>
        <dbReference type="Ensembl" id="ENSLOCP00000007382.1"/>
    </source>
</evidence>
<reference evidence="3" key="2">
    <citation type="submission" date="2025-08" db="UniProtKB">
        <authorList>
            <consortium name="Ensembl"/>
        </authorList>
    </citation>
    <scope>IDENTIFICATION</scope>
</reference>
<keyword evidence="2" id="KW-0472">Membrane</keyword>
<protein>
    <submittedName>
        <fullName evidence="3">Transmembrane protein 52</fullName>
    </submittedName>
</protein>
<evidence type="ECO:0000256" key="1">
    <source>
        <dbReference type="SAM" id="MobiDB-lite"/>
    </source>
</evidence>
<dbReference type="Ensembl" id="ENSLOCT00000007390.1">
    <property type="protein sequence ID" value="ENSLOCP00000007382.1"/>
    <property type="gene ID" value="ENSLOCG00000006109.1"/>
</dbReference>
<dbReference type="STRING" id="7918.ENSLOCP00000007382"/>
<dbReference type="InParanoid" id="W5MG73"/>
<dbReference type="PANTHER" id="PTHR33955">
    <property type="entry name" value="TRANSMEMBRANE PROTEIN 52"/>
    <property type="match status" value="1"/>
</dbReference>
<dbReference type="EMBL" id="AHAT01009814">
    <property type="status" value="NOT_ANNOTATED_CDS"/>
    <property type="molecule type" value="Genomic_DNA"/>
</dbReference>
<dbReference type="Bgee" id="ENSLOCG00000006109">
    <property type="expression patterns" value="Expressed in ovary and 3 other cell types or tissues"/>
</dbReference>
<dbReference type="Pfam" id="PF14979">
    <property type="entry name" value="TMEM52"/>
    <property type="match status" value="1"/>
</dbReference>
<keyword evidence="2" id="KW-1133">Transmembrane helix</keyword>
<proteinExistence type="predicted"/>
<keyword evidence="2" id="KW-0812">Transmembrane</keyword>
<organism evidence="3 4">
    <name type="scientific">Lepisosteus oculatus</name>
    <name type="common">Spotted gar</name>
    <dbReference type="NCBI Taxonomy" id="7918"/>
    <lineage>
        <taxon>Eukaryota</taxon>
        <taxon>Metazoa</taxon>
        <taxon>Chordata</taxon>
        <taxon>Craniata</taxon>
        <taxon>Vertebrata</taxon>
        <taxon>Euteleostomi</taxon>
        <taxon>Actinopterygii</taxon>
        <taxon>Neopterygii</taxon>
        <taxon>Holostei</taxon>
        <taxon>Semionotiformes</taxon>
        <taxon>Lepisosteidae</taxon>
        <taxon>Lepisosteus</taxon>
    </lineage>
</organism>
<dbReference type="OMA" id="RHPCDLA"/>
<dbReference type="PANTHER" id="PTHR33955:SF2">
    <property type="entry name" value="TRANSMEMBRANE PROTEIN 52"/>
    <property type="match status" value="1"/>
</dbReference>
<evidence type="ECO:0000256" key="2">
    <source>
        <dbReference type="SAM" id="Phobius"/>
    </source>
</evidence>
<name>W5MG73_LEPOC</name>
<keyword evidence="4" id="KW-1185">Reference proteome</keyword>